<dbReference type="PROSITE" id="PS50949">
    <property type="entry name" value="HTH_GNTR"/>
    <property type="match status" value="1"/>
</dbReference>
<dbReference type="OrthoDB" id="2592645at2"/>
<keyword evidence="4" id="KW-0175">Coiled coil</keyword>
<dbReference type="AlphaFoldDB" id="A0A2P8HQT8"/>
<dbReference type="RefSeq" id="WP_106588161.1">
    <property type="nucleotide sequence ID" value="NZ_PYAV01000004.1"/>
</dbReference>
<evidence type="ECO:0000313" key="7">
    <source>
        <dbReference type="Proteomes" id="UP000242310"/>
    </source>
</evidence>
<feature type="coiled-coil region" evidence="4">
    <location>
        <begin position="171"/>
        <end position="217"/>
    </location>
</feature>
<dbReference type="CDD" id="cd07377">
    <property type="entry name" value="WHTH_GntR"/>
    <property type="match status" value="1"/>
</dbReference>
<accession>A0A2P8HQT8</accession>
<evidence type="ECO:0000259" key="5">
    <source>
        <dbReference type="PROSITE" id="PS50949"/>
    </source>
</evidence>
<evidence type="ECO:0000256" key="2">
    <source>
        <dbReference type="ARBA" id="ARBA00023125"/>
    </source>
</evidence>
<evidence type="ECO:0000313" key="6">
    <source>
        <dbReference type="EMBL" id="PSL48593.1"/>
    </source>
</evidence>
<keyword evidence="2" id="KW-0238">DNA-binding</keyword>
<keyword evidence="7" id="KW-1185">Reference proteome</keyword>
<gene>
    <name evidence="6" type="ORF">B0H94_104194</name>
</gene>
<organism evidence="6 7">
    <name type="scientific">Salsuginibacillus halophilus</name>
    <dbReference type="NCBI Taxonomy" id="517424"/>
    <lineage>
        <taxon>Bacteria</taxon>
        <taxon>Bacillati</taxon>
        <taxon>Bacillota</taxon>
        <taxon>Bacilli</taxon>
        <taxon>Bacillales</taxon>
        <taxon>Bacillaceae</taxon>
        <taxon>Salsuginibacillus</taxon>
    </lineage>
</organism>
<dbReference type="InterPro" id="IPR000524">
    <property type="entry name" value="Tscrpt_reg_HTH_GntR"/>
</dbReference>
<dbReference type="InterPro" id="IPR011711">
    <property type="entry name" value="GntR_C"/>
</dbReference>
<dbReference type="SUPFAM" id="SSF48008">
    <property type="entry name" value="GntR ligand-binding domain-like"/>
    <property type="match status" value="1"/>
</dbReference>
<dbReference type="InterPro" id="IPR036388">
    <property type="entry name" value="WH-like_DNA-bd_sf"/>
</dbReference>
<protein>
    <submittedName>
        <fullName evidence="6">GntR family transcriptional regulator</fullName>
    </submittedName>
</protein>
<evidence type="ECO:0000256" key="1">
    <source>
        <dbReference type="ARBA" id="ARBA00023015"/>
    </source>
</evidence>
<keyword evidence="1" id="KW-0805">Transcription regulation</keyword>
<comment type="caution">
    <text evidence="6">The sequence shown here is derived from an EMBL/GenBank/DDBJ whole genome shotgun (WGS) entry which is preliminary data.</text>
</comment>
<dbReference type="PRINTS" id="PR00035">
    <property type="entry name" value="HTHGNTR"/>
</dbReference>
<evidence type="ECO:0000256" key="4">
    <source>
        <dbReference type="SAM" id="Coils"/>
    </source>
</evidence>
<dbReference type="Proteomes" id="UP000242310">
    <property type="component" value="Unassembled WGS sequence"/>
</dbReference>
<dbReference type="Gene3D" id="1.10.10.10">
    <property type="entry name" value="Winged helix-like DNA-binding domain superfamily/Winged helix DNA-binding domain"/>
    <property type="match status" value="1"/>
</dbReference>
<dbReference type="PANTHER" id="PTHR43537:SF24">
    <property type="entry name" value="GLUCONATE OPERON TRANSCRIPTIONAL REPRESSOR"/>
    <property type="match status" value="1"/>
</dbReference>
<dbReference type="Gene3D" id="1.20.120.530">
    <property type="entry name" value="GntR ligand-binding domain-like"/>
    <property type="match status" value="1"/>
</dbReference>
<dbReference type="InterPro" id="IPR036390">
    <property type="entry name" value="WH_DNA-bd_sf"/>
</dbReference>
<name>A0A2P8HQT8_9BACI</name>
<dbReference type="SMART" id="SM00895">
    <property type="entry name" value="FCD"/>
    <property type="match status" value="1"/>
</dbReference>
<dbReference type="InterPro" id="IPR008920">
    <property type="entry name" value="TF_FadR/GntR_C"/>
</dbReference>
<keyword evidence="3" id="KW-0804">Transcription</keyword>
<evidence type="ECO:0000256" key="3">
    <source>
        <dbReference type="ARBA" id="ARBA00023163"/>
    </source>
</evidence>
<proteinExistence type="predicted"/>
<sequence>MKKVGKFVSYTDQVYREVKGAVISQDIVPGETLQERQIADTLGVSRTPVREALKRLEFEGWVETIPWKGVVVKEIERQDILEVFQCRYANEGYVAKLIAPTIEDAHIQDLNRIDQRMREAAAVVNRQEFINEDRNFHMYLAQLTNNERLIQFLDHLSDQLLRLGIRAVAEEARMDEALEEHKAIIQALKAKAPETAAQAVEAHIQNTEKVVMNLIDEEDWEWA</sequence>
<dbReference type="PANTHER" id="PTHR43537">
    <property type="entry name" value="TRANSCRIPTIONAL REGULATOR, GNTR FAMILY"/>
    <property type="match status" value="1"/>
</dbReference>
<reference evidence="6 7" key="1">
    <citation type="submission" date="2018-03" db="EMBL/GenBank/DDBJ databases">
        <title>Genomic Encyclopedia of Type Strains, Phase III (KMG-III): the genomes of soil and plant-associated and newly described type strains.</title>
        <authorList>
            <person name="Whitman W."/>
        </authorList>
    </citation>
    <scope>NUCLEOTIDE SEQUENCE [LARGE SCALE GENOMIC DNA]</scope>
    <source>
        <strain evidence="6 7">CGMCC 1.07653</strain>
    </source>
</reference>
<dbReference type="SUPFAM" id="SSF46785">
    <property type="entry name" value="Winged helix' DNA-binding domain"/>
    <property type="match status" value="1"/>
</dbReference>
<dbReference type="GO" id="GO:0003700">
    <property type="term" value="F:DNA-binding transcription factor activity"/>
    <property type="evidence" value="ECO:0007669"/>
    <property type="project" value="InterPro"/>
</dbReference>
<dbReference type="Pfam" id="PF00392">
    <property type="entry name" value="GntR"/>
    <property type="match status" value="1"/>
</dbReference>
<feature type="domain" description="HTH gntR-type" evidence="5">
    <location>
        <begin position="8"/>
        <end position="75"/>
    </location>
</feature>
<dbReference type="SMART" id="SM00345">
    <property type="entry name" value="HTH_GNTR"/>
    <property type="match status" value="1"/>
</dbReference>
<dbReference type="EMBL" id="PYAV01000004">
    <property type="protein sequence ID" value="PSL48593.1"/>
    <property type="molecule type" value="Genomic_DNA"/>
</dbReference>
<dbReference type="GO" id="GO:0003677">
    <property type="term" value="F:DNA binding"/>
    <property type="evidence" value="ECO:0007669"/>
    <property type="project" value="UniProtKB-KW"/>
</dbReference>
<dbReference type="Pfam" id="PF07729">
    <property type="entry name" value="FCD"/>
    <property type="match status" value="1"/>
</dbReference>